<dbReference type="EMBL" id="BFEA01000435">
    <property type="protein sequence ID" value="GBG83289.1"/>
    <property type="molecule type" value="Genomic_DNA"/>
</dbReference>
<evidence type="ECO:0000256" key="1">
    <source>
        <dbReference type="SAM" id="MobiDB-lite"/>
    </source>
</evidence>
<feature type="compositionally biased region" description="Polar residues" evidence="1">
    <location>
        <begin position="139"/>
        <end position="152"/>
    </location>
</feature>
<protein>
    <submittedName>
        <fullName evidence="2">Uncharacterized protein</fullName>
    </submittedName>
</protein>
<sequence>MDTPPVNGLAGMGGVVGVVGGGGATTPSGGGRGGDPGTSSQWGYYQGQGDLYLKHVQQYPMWQQPMSGGSPYGYWARPGYTGMYGPNPSPGYVNYMSGDGTAGQLQGAGTAQPRFMEESRVKEVAVDYQGMLGRGQGQAGTSHSSSAESRQVQGVEGEGAYVIPDGVETRNAKVEEHEEKFILPLVCTMLGPEAFILGLIHRNGQTVLPASPINGIPGPDLVEASVRQMYADRLCFRLFPDEIIPKITIDTPAGKRIKFYIAMVDARIPVPHWAGLPEMGLTCIPLRVLLEETSMELTNVLVEPGVAADFLRALNERMPLDRNLESGYIQEVLQETWQLESPAAEGTHREEPVIEHIQVSIPPEGNNGQDYNCNLECAGARRHRGEAEGAEVESMDTRPKG</sequence>
<accession>A0A388LLT8</accession>
<feature type="region of interest" description="Disordered" evidence="1">
    <location>
        <begin position="133"/>
        <end position="159"/>
    </location>
</feature>
<dbReference type="Proteomes" id="UP000265515">
    <property type="component" value="Unassembled WGS sequence"/>
</dbReference>
<feature type="compositionally biased region" description="Gly residues" evidence="1">
    <location>
        <begin position="21"/>
        <end position="36"/>
    </location>
</feature>
<gene>
    <name evidence="2" type="ORF">CBR_g37000</name>
</gene>
<name>A0A388LLT8_CHABU</name>
<dbReference type="AlphaFoldDB" id="A0A388LLT8"/>
<reference evidence="2 3" key="1">
    <citation type="journal article" date="2018" name="Cell">
        <title>The Chara Genome: Secondary Complexity and Implications for Plant Terrestrialization.</title>
        <authorList>
            <person name="Nishiyama T."/>
            <person name="Sakayama H."/>
            <person name="Vries J.D."/>
            <person name="Buschmann H."/>
            <person name="Saint-Marcoux D."/>
            <person name="Ullrich K.K."/>
            <person name="Haas F.B."/>
            <person name="Vanderstraeten L."/>
            <person name="Becker D."/>
            <person name="Lang D."/>
            <person name="Vosolsobe S."/>
            <person name="Rombauts S."/>
            <person name="Wilhelmsson P.K.I."/>
            <person name="Janitza P."/>
            <person name="Kern R."/>
            <person name="Heyl A."/>
            <person name="Rumpler F."/>
            <person name="Villalobos L.I.A.C."/>
            <person name="Clay J.M."/>
            <person name="Skokan R."/>
            <person name="Toyoda A."/>
            <person name="Suzuki Y."/>
            <person name="Kagoshima H."/>
            <person name="Schijlen E."/>
            <person name="Tajeshwar N."/>
            <person name="Catarino B."/>
            <person name="Hetherington A.J."/>
            <person name="Saltykova A."/>
            <person name="Bonnot C."/>
            <person name="Breuninger H."/>
            <person name="Symeonidi A."/>
            <person name="Radhakrishnan G.V."/>
            <person name="Van Nieuwerburgh F."/>
            <person name="Deforce D."/>
            <person name="Chang C."/>
            <person name="Karol K.G."/>
            <person name="Hedrich R."/>
            <person name="Ulvskov P."/>
            <person name="Glockner G."/>
            <person name="Delwiche C.F."/>
            <person name="Petrasek J."/>
            <person name="Van de Peer Y."/>
            <person name="Friml J."/>
            <person name="Beilby M."/>
            <person name="Dolan L."/>
            <person name="Kohara Y."/>
            <person name="Sugano S."/>
            <person name="Fujiyama A."/>
            <person name="Delaux P.-M."/>
            <person name="Quint M."/>
            <person name="TheiBen G."/>
            <person name="Hagemann M."/>
            <person name="Harholt J."/>
            <person name="Dunand C."/>
            <person name="Zachgo S."/>
            <person name="Langdale J."/>
            <person name="Maumus F."/>
            <person name="Straeten D.V.D."/>
            <person name="Gould S.B."/>
            <person name="Rensing S.A."/>
        </authorList>
    </citation>
    <scope>NUCLEOTIDE SEQUENCE [LARGE SCALE GENOMIC DNA]</scope>
    <source>
        <strain evidence="2 3">S276</strain>
    </source>
</reference>
<feature type="region of interest" description="Disordered" evidence="1">
    <location>
        <begin position="21"/>
        <end position="41"/>
    </location>
</feature>
<evidence type="ECO:0000313" key="3">
    <source>
        <dbReference type="Proteomes" id="UP000265515"/>
    </source>
</evidence>
<comment type="caution">
    <text evidence="2">The sequence shown here is derived from an EMBL/GenBank/DDBJ whole genome shotgun (WGS) entry which is preliminary data.</text>
</comment>
<keyword evidence="3" id="KW-1185">Reference proteome</keyword>
<evidence type="ECO:0000313" key="2">
    <source>
        <dbReference type="EMBL" id="GBG83289.1"/>
    </source>
</evidence>
<dbReference type="Gramene" id="GBG83289">
    <property type="protein sequence ID" value="GBG83289"/>
    <property type="gene ID" value="CBR_g37000"/>
</dbReference>
<organism evidence="2 3">
    <name type="scientific">Chara braunii</name>
    <name type="common">Braun's stonewort</name>
    <dbReference type="NCBI Taxonomy" id="69332"/>
    <lineage>
        <taxon>Eukaryota</taxon>
        <taxon>Viridiplantae</taxon>
        <taxon>Streptophyta</taxon>
        <taxon>Charophyceae</taxon>
        <taxon>Charales</taxon>
        <taxon>Characeae</taxon>
        <taxon>Chara</taxon>
    </lineage>
</organism>
<proteinExistence type="predicted"/>